<dbReference type="InterPro" id="IPR051604">
    <property type="entry name" value="Ergot_Alk_Oxidoreductase"/>
</dbReference>
<keyword evidence="3" id="KW-1185">Reference proteome</keyword>
<dbReference type="Gene3D" id="3.90.25.10">
    <property type="entry name" value="UDP-galactose 4-epimerase, domain 1"/>
    <property type="match status" value="1"/>
</dbReference>
<organism evidence="2 3">
    <name type="scientific">Phascolomyces articulosus</name>
    <dbReference type="NCBI Taxonomy" id="60185"/>
    <lineage>
        <taxon>Eukaryota</taxon>
        <taxon>Fungi</taxon>
        <taxon>Fungi incertae sedis</taxon>
        <taxon>Mucoromycota</taxon>
        <taxon>Mucoromycotina</taxon>
        <taxon>Mucoromycetes</taxon>
        <taxon>Mucorales</taxon>
        <taxon>Lichtheimiaceae</taxon>
        <taxon>Phascolomyces</taxon>
    </lineage>
</organism>
<dbReference type="Pfam" id="PF05368">
    <property type="entry name" value="NmrA"/>
    <property type="match status" value="1"/>
</dbReference>
<accession>A0AAD5K8S6</accession>
<evidence type="ECO:0000259" key="1">
    <source>
        <dbReference type="Pfam" id="PF05368"/>
    </source>
</evidence>
<reference evidence="2" key="2">
    <citation type="submission" date="2023-02" db="EMBL/GenBank/DDBJ databases">
        <authorList>
            <consortium name="DOE Joint Genome Institute"/>
            <person name="Mondo S.J."/>
            <person name="Chang Y."/>
            <person name="Wang Y."/>
            <person name="Ahrendt S."/>
            <person name="Andreopoulos W."/>
            <person name="Barry K."/>
            <person name="Beard J."/>
            <person name="Benny G.L."/>
            <person name="Blankenship S."/>
            <person name="Bonito G."/>
            <person name="Cuomo C."/>
            <person name="Desiro A."/>
            <person name="Gervers K.A."/>
            <person name="Hundley H."/>
            <person name="Kuo A."/>
            <person name="LaButti K."/>
            <person name="Lang B.F."/>
            <person name="Lipzen A."/>
            <person name="O'Donnell K."/>
            <person name="Pangilinan J."/>
            <person name="Reynolds N."/>
            <person name="Sandor L."/>
            <person name="Smith M.W."/>
            <person name="Tsang A."/>
            <person name="Grigoriev I.V."/>
            <person name="Stajich J.E."/>
            <person name="Spatafora J.W."/>
        </authorList>
    </citation>
    <scope>NUCLEOTIDE SEQUENCE</scope>
    <source>
        <strain evidence="2">RSA 2281</strain>
    </source>
</reference>
<dbReference type="Gene3D" id="3.40.50.720">
    <property type="entry name" value="NAD(P)-binding Rossmann-like Domain"/>
    <property type="match status" value="1"/>
</dbReference>
<sequence length="303" mass="34038">MSNNNNDKNERIFVLGSTGNVGSVVVNELLKNNIPVTAYTRSPQKFKETEEKQKGLLTVIQGDYIDLTPFHQAIQGHTRLFLLVPDMEDMGDIKITLGEKAYEAGVKQIVDVSVQTTAWREYQALLPHQEAETALFHSVHRKKNKGRLVSLRPSNFMSNLLFVSDTIQHKHSFMDAAGPDEYQEYISPLDIGQVAARVLMDPVEKHGDTGYELIGDVKTPQQRATLLSKLLGRTIRYEQVAPQVVYDMYLQLGLGHALSFCAASYQAKNNLPTVSRGLSILLGRDPESVEEWYKRNKDAFISS</sequence>
<dbReference type="PANTHER" id="PTHR43162">
    <property type="match status" value="1"/>
</dbReference>
<evidence type="ECO:0000313" key="3">
    <source>
        <dbReference type="Proteomes" id="UP001209540"/>
    </source>
</evidence>
<dbReference type="InterPro" id="IPR036291">
    <property type="entry name" value="NAD(P)-bd_dom_sf"/>
</dbReference>
<gene>
    <name evidence="2" type="ORF">BDA99DRAFT_511742</name>
</gene>
<proteinExistence type="predicted"/>
<dbReference type="SUPFAM" id="SSF51735">
    <property type="entry name" value="NAD(P)-binding Rossmann-fold domains"/>
    <property type="match status" value="1"/>
</dbReference>
<evidence type="ECO:0000313" key="2">
    <source>
        <dbReference type="EMBL" id="KAI9261558.1"/>
    </source>
</evidence>
<reference evidence="2" key="1">
    <citation type="journal article" date="2022" name="IScience">
        <title>Evolution of zygomycete secretomes and the origins of terrestrial fungal ecologies.</title>
        <authorList>
            <person name="Chang Y."/>
            <person name="Wang Y."/>
            <person name="Mondo S."/>
            <person name="Ahrendt S."/>
            <person name="Andreopoulos W."/>
            <person name="Barry K."/>
            <person name="Beard J."/>
            <person name="Benny G.L."/>
            <person name="Blankenship S."/>
            <person name="Bonito G."/>
            <person name="Cuomo C."/>
            <person name="Desiro A."/>
            <person name="Gervers K.A."/>
            <person name="Hundley H."/>
            <person name="Kuo A."/>
            <person name="LaButti K."/>
            <person name="Lang B.F."/>
            <person name="Lipzen A."/>
            <person name="O'Donnell K."/>
            <person name="Pangilinan J."/>
            <person name="Reynolds N."/>
            <person name="Sandor L."/>
            <person name="Smith M.E."/>
            <person name="Tsang A."/>
            <person name="Grigoriev I.V."/>
            <person name="Stajich J.E."/>
            <person name="Spatafora J.W."/>
        </authorList>
    </citation>
    <scope>NUCLEOTIDE SEQUENCE</scope>
    <source>
        <strain evidence="2">RSA 2281</strain>
    </source>
</reference>
<dbReference type="AlphaFoldDB" id="A0AAD5K8S6"/>
<comment type="caution">
    <text evidence="2">The sequence shown here is derived from an EMBL/GenBank/DDBJ whole genome shotgun (WGS) entry which is preliminary data.</text>
</comment>
<dbReference type="PANTHER" id="PTHR43162:SF1">
    <property type="entry name" value="PRESTALK A DIFFERENTIATION PROTEIN A"/>
    <property type="match status" value="1"/>
</dbReference>
<name>A0AAD5K8S6_9FUNG</name>
<feature type="domain" description="NmrA-like" evidence="1">
    <location>
        <begin position="9"/>
        <end position="261"/>
    </location>
</feature>
<dbReference type="EMBL" id="JAIXMP010000015">
    <property type="protein sequence ID" value="KAI9261558.1"/>
    <property type="molecule type" value="Genomic_DNA"/>
</dbReference>
<protein>
    <recommendedName>
        <fullName evidence="1">NmrA-like domain-containing protein</fullName>
    </recommendedName>
</protein>
<dbReference type="InterPro" id="IPR008030">
    <property type="entry name" value="NmrA-like"/>
</dbReference>
<dbReference type="Proteomes" id="UP001209540">
    <property type="component" value="Unassembled WGS sequence"/>
</dbReference>